<proteinExistence type="inferred from homology"/>
<dbReference type="Gene3D" id="3.10.200.10">
    <property type="entry name" value="Alpha carbonic anhydrase"/>
    <property type="match status" value="2"/>
</dbReference>
<protein>
    <recommendedName>
        <fullName evidence="2">carbonic anhydrase</fullName>
        <ecNumber evidence="2">4.2.1.1</ecNumber>
    </recommendedName>
</protein>
<reference evidence="8" key="1">
    <citation type="submission" date="2021-01" db="EMBL/GenBank/DDBJ databases">
        <authorList>
            <person name="Corre E."/>
            <person name="Pelletier E."/>
            <person name="Niang G."/>
            <person name="Scheremetjew M."/>
            <person name="Finn R."/>
            <person name="Kale V."/>
            <person name="Holt S."/>
            <person name="Cochrane G."/>
            <person name="Meng A."/>
            <person name="Brown T."/>
            <person name="Cohen L."/>
        </authorList>
    </citation>
    <scope>NUCLEOTIDE SEQUENCE</scope>
    <source>
        <strain evidence="8">308</strain>
    </source>
</reference>
<feature type="domain" description="Alpha-carbonic anhydrase" evidence="7">
    <location>
        <begin position="46"/>
        <end position="413"/>
    </location>
</feature>
<dbReference type="PANTHER" id="PTHR18952:SF265">
    <property type="entry name" value="CARBONIC ANHYDRASE"/>
    <property type="match status" value="1"/>
</dbReference>
<evidence type="ECO:0000256" key="6">
    <source>
        <dbReference type="ARBA" id="ARBA00048348"/>
    </source>
</evidence>
<gene>
    <name evidence="8" type="ORF">CHYS00102_LOCUS13235</name>
</gene>
<name>A0A7S1BI58_9STRA</name>
<evidence type="ECO:0000256" key="2">
    <source>
        <dbReference type="ARBA" id="ARBA00012925"/>
    </source>
</evidence>
<organism evidence="8">
    <name type="scientific">Corethron hystrix</name>
    <dbReference type="NCBI Taxonomy" id="216773"/>
    <lineage>
        <taxon>Eukaryota</taxon>
        <taxon>Sar</taxon>
        <taxon>Stramenopiles</taxon>
        <taxon>Ochrophyta</taxon>
        <taxon>Bacillariophyta</taxon>
        <taxon>Coscinodiscophyceae</taxon>
        <taxon>Corethrophycidae</taxon>
        <taxon>Corethrales</taxon>
        <taxon>Corethraceae</taxon>
        <taxon>Corethron</taxon>
    </lineage>
</organism>
<accession>A0A7S1BI58</accession>
<evidence type="ECO:0000256" key="3">
    <source>
        <dbReference type="ARBA" id="ARBA00022723"/>
    </source>
</evidence>
<dbReference type="PROSITE" id="PS51144">
    <property type="entry name" value="ALPHA_CA_2"/>
    <property type="match status" value="1"/>
</dbReference>
<dbReference type="InterPro" id="IPR036398">
    <property type="entry name" value="CA_dom_sf"/>
</dbReference>
<dbReference type="InterPro" id="IPR001148">
    <property type="entry name" value="CA_dom"/>
</dbReference>
<dbReference type="EC" id="4.2.1.1" evidence="2"/>
<keyword evidence="5" id="KW-0456">Lyase</keyword>
<comment type="similarity">
    <text evidence="1">Belongs to the alpha-carbonic anhydrase family.</text>
</comment>
<evidence type="ECO:0000256" key="5">
    <source>
        <dbReference type="ARBA" id="ARBA00023239"/>
    </source>
</evidence>
<dbReference type="SUPFAM" id="SSF51069">
    <property type="entry name" value="Carbonic anhydrase"/>
    <property type="match status" value="1"/>
</dbReference>
<evidence type="ECO:0000259" key="7">
    <source>
        <dbReference type="PROSITE" id="PS51144"/>
    </source>
</evidence>
<dbReference type="PANTHER" id="PTHR18952">
    <property type="entry name" value="CARBONIC ANHYDRASE"/>
    <property type="match status" value="1"/>
</dbReference>
<dbReference type="GO" id="GO:0004089">
    <property type="term" value="F:carbonate dehydratase activity"/>
    <property type="evidence" value="ECO:0007669"/>
    <property type="project" value="UniProtKB-EC"/>
</dbReference>
<evidence type="ECO:0000256" key="4">
    <source>
        <dbReference type="ARBA" id="ARBA00022833"/>
    </source>
</evidence>
<dbReference type="AlphaFoldDB" id="A0A7S1BI58"/>
<keyword evidence="4" id="KW-0862">Zinc</keyword>
<sequence length="432" mass="50560">MSLSTLLLGRIKKCDRTPLPFVIFLLAAFLPLIPSRISAYELADYPPFSYDPNEPYGPPNWHKLSFSKEKASSYGPIWGKYLGWRHVDLKLSKNKCKSLRRPSPVNIIPNIKCGATHEILTKKIKEGDCGFSDLTFIPTPHGLIAQFPHRDDREGGGCKRPQIDVPDGWPNYWIMIFMEFHVRSEHLIDGRRYDGEIIMYHQGQFSQKREVTTVSVLLDASADEINPKFQAYLDAFTEVVERIQYNCDNGIENILPDKNWRTDMKHMSDQFLEEDDLIRKRRRALKENIAEDDEYEARYNSTAAQIRVNRYLEEQRRLSNSKVPRAIRAKSFPYDIWPTIYWYRYKGQLTVPPCTEMVLWHVLDTPLRISRYQFKTLARLIANYVDPKTCKKVEMTHKGENVRPLGKINYENQNVTHCTKRDYSNWLYKTAP</sequence>
<evidence type="ECO:0000256" key="1">
    <source>
        <dbReference type="ARBA" id="ARBA00010718"/>
    </source>
</evidence>
<dbReference type="EMBL" id="HBFR01018207">
    <property type="protein sequence ID" value="CAD8886037.1"/>
    <property type="molecule type" value="Transcribed_RNA"/>
</dbReference>
<dbReference type="InterPro" id="IPR023561">
    <property type="entry name" value="Carbonic_anhydrase_a-class"/>
</dbReference>
<evidence type="ECO:0000313" key="8">
    <source>
        <dbReference type="EMBL" id="CAD8886037.1"/>
    </source>
</evidence>
<dbReference type="GO" id="GO:0008270">
    <property type="term" value="F:zinc ion binding"/>
    <property type="evidence" value="ECO:0007669"/>
    <property type="project" value="InterPro"/>
</dbReference>
<comment type="catalytic activity">
    <reaction evidence="6">
        <text>hydrogencarbonate + H(+) = CO2 + H2O</text>
        <dbReference type="Rhea" id="RHEA:10748"/>
        <dbReference type="ChEBI" id="CHEBI:15377"/>
        <dbReference type="ChEBI" id="CHEBI:15378"/>
        <dbReference type="ChEBI" id="CHEBI:16526"/>
        <dbReference type="ChEBI" id="CHEBI:17544"/>
        <dbReference type="EC" id="4.2.1.1"/>
    </reaction>
</comment>
<dbReference type="Pfam" id="PF00194">
    <property type="entry name" value="Carb_anhydrase"/>
    <property type="match status" value="1"/>
</dbReference>
<keyword evidence="3" id="KW-0479">Metal-binding</keyword>